<keyword evidence="2" id="KW-0732">Signal</keyword>
<dbReference type="PROSITE" id="PS00036">
    <property type="entry name" value="BZIP_BASIC"/>
    <property type="match status" value="1"/>
</dbReference>
<dbReference type="SUPFAM" id="SSF57959">
    <property type="entry name" value="Leucine zipper domain"/>
    <property type="match status" value="1"/>
</dbReference>
<sequence>MFGSLNFVILGIFVSVALSVELVEEIKTGESLLVTSGSSRPKFENRDSRNEYPRLGFPTLSQAFDSSQKMVALAALTDDVSSLLDDFKELEQDYNLDFLRSRSDSGGTGISSNNSESSGTASSSVSSSDEHEHENEVDFSEIVDMLNADLGVENLLDGIEVHPEIKEEEENQKPTAFAKSEIKSNKRTMRCDDAEEPENPVVPKRKRRKRAKTAEEKRQRAIERRIKNRESAMRSRQRVLNQVKETEERVAILEEENAKQEAVLEQTQKKLSRAEQENLRLREELRMLRSLHSNSQGTSLGSCLATCHKLQNSAMLPTGNDDCYNDKAVIGAVKSLFNGKQAAVAAK</sequence>
<feature type="signal peptide" evidence="2">
    <location>
        <begin position="1"/>
        <end position="19"/>
    </location>
</feature>
<dbReference type="InterPro" id="IPR004827">
    <property type="entry name" value="bZIP"/>
</dbReference>
<dbReference type="AlphaFoldDB" id="A0A7S2TAC6"/>
<feature type="region of interest" description="Disordered" evidence="1">
    <location>
        <begin position="164"/>
        <end position="219"/>
    </location>
</feature>
<evidence type="ECO:0000256" key="2">
    <source>
        <dbReference type="SAM" id="SignalP"/>
    </source>
</evidence>
<dbReference type="PROSITE" id="PS50217">
    <property type="entry name" value="BZIP"/>
    <property type="match status" value="1"/>
</dbReference>
<feature type="compositionally biased region" description="Low complexity" evidence="1">
    <location>
        <begin position="110"/>
        <end position="127"/>
    </location>
</feature>
<feature type="domain" description="BZIP" evidence="3">
    <location>
        <begin position="218"/>
        <end position="281"/>
    </location>
</feature>
<evidence type="ECO:0000259" key="3">
    <source>
        <dbReference type="PROSITE" id="PS50217"/>
    </source>
</evidence>
<feature type="region of interest" description="Disordered" evidence="1">
    <location>
        <begin position="104"/>
        <end position="136"/>
    </location>
</feature>
<dbReference type="InterPro" id="IPR046347">
    <property type="entry name" value="bZIP_sf"/>
</dbReference>
<feature type="chain" id="PRO_5031278280" description="BZIP domain-containing protein" evidence="2">
    <location>
        <begin position="20"/>
        <end position="347"/>
    </location>
</feature>
<dbReference type="Gene3D" id="1.20.5.170">
    <property type="match status" value="1"/>
</dbReference>
<feature type="compositionally biased region" description="Basic and acidic residues" evidence="1">
    <location>
        <begin position="180"/>
        <end position="192"/>
    </location>
</feature>
<reference evidence="4" key="1">
    <citation type="submission" date="2021-01" db="EMBL/GenBank/DDBJ databases">
        <authorList>
            <person name="Corre E."/>
            <person name="Pelletier E."/>
            <person name="Niang G."/>
            <person name="Scheremetjew M."/>
            <person name="Finn R."/>
            <person name="Kale V."/>
            <person name="Holt S."/>
            <person name="Cochrane G."/>
            <person name="Meng A."/>
            <person name="Brown T."/>
            <person name="Cohen L."/>
        </authorList>
    </citation>
    <scope>NUCLEOTIDE SEQUENCE</scope>
    <source>
        <strain evidence="4">CCCM 845</strain>
    </source>
</reference>
<evidence type="ECO:0000256" key="1">
    <source>
        <dbReference type="SAM" id="MobiDB-lite"/>
    </source>
</evidence>
<evidence type="ECO:0000313" key="4">
    <source>
        <dbReference type="EMBL" id="CAD9723708.1"/>
    </source>
</evidence>
<name>A0A7S2TAC6_PROMC</name>
<protein>
    <recommendedName>
        <fullName evidence="3">BZIP domain-containing protein</fullName>
    </recommendedName>
</protein>
<organism evidence="4">
    <name type="scientific">Prorocentrum micans</name>
    <name type="common">Red tide dinoflagellate</name>
    <dbReference type="NCBI Taxonomy" id="2945"/>
    <lineage>
        <taxon>Eukaryota</taxon>
        <taxon>Sar</taxon>
        <taxon>Alveolata</taxon>
        <taxon>Dinophyceae</taxon>
        <taxon>Prorocentrales</taxon>
        <taxon>Prorocentraceae</taxon>
        <taxon>Prorocentrum</taxon>
    </lineage>
</organism>
<proteinExistence type="predicted"/>
<dbReference type="EMBL" id="HBHN01002056">
    <property type="protein sequence ID" value="CAD9723708.1"/>
    <property type="molecule type" value="Transcribed_RNA"/>
</dbReference>
<dbReference type="GO" id="GO:0003700">
    <property type="term" value="F:DNA-binding transcription factor activity"/>
    <property type="evidence" value="ECO:0007669"/>
    <property type="project" value="InterPro"/>
</dbReference>
<gene>
    <name evidence="4" type="ORF">PMIC02512_LOCUS723</name>
</gene>
<dbReference type="SMART" id="SM00338">
    <property type="entry name" value="BRLZ"/>
    <property type="match status" value="1"/>
</dbReference>
<accession>A0A7S2TAC6</accession>